<reference evidence="5 6" key="1">
    <citation type="journal article" date="2018" name="Sci. Rep.">
        <title>Genome sequence of the cauliflower mushroom Sparassis crispa (Hanabiratake) and its association with beneficial usage.</title>
        <authorList>
            <person name="Kiyama R."/>
            <person name="Furutani Y."/>
            <person name="Kawaguchi K."/>
            <person name="Nakanishi T."/>
        </authorList>
    </citation>
    <scope>NUCLEOTIDE SEQUENCE [LARGE SCALE GENOMIC DNA]</scope>
</reference>
<evidence type="ECO:0000256" key="2">
    <source>
        <dbReference type="SAM" id="MobiDB-lite"/>
    </source>
</evidence>
<feature type="signal peptide" evidence="3">
    <location>
        <begin position="1"/>
        <end position="21"/>
    </location>
</feature>
<dbReference type="InterPro" id="IPR050491">
    <property type="entry name" value="AmpC-like"/>
</dbReference>
<dbReference type="InterPro" id="IPR012338">
    <property type="entry name" value="Beta-lactam/transpept-like"/>
</dbReference>
<dbReference type="OrthoDB" id="5946976at2759"/>
<dbReference type="AlphaFoldDB" id="A0A401GYF2"/>
<dbReference type="Proteomes" id="UP000287166">
    <property type="component" value="Unassembled WGS sequence"/>
</dbReference>
<keyword evidence="6" id="KW-1185">Reference proteome</keyword>
<dbReference type="PANTHER" id="PTHR46825:SF15">
    <property type="entry name" value="BETA-LACTAMASE-RELATED DOMAIN-CONTAINING PROTEIN"/>
    <property type="match status" value="1"/>
</dbReference>
<feature type="chain" id="PRO_5019577090" evidence="3">
    <location>
        <begin position="22"/>
        <end position="594"/>
    </location>
</feature>
<comment type="similarity">
    <text evidence="1">Belongs to the peptidase S12 family.</text>
</comment>
<dbReference type="PANTHER" id="PTHR46825">
    <property type="entry name" value="D-ALANYL-D-ALANINE-CARBOXYPEPTIDASE/ENDOPEPTIDASE AMPH"/>
    <property type="match status" value="1"/>
</dbReference>
<gene>
    <name evidence="5" type="ORF">SCP_1004790</name>
</gene>
<dbReference type="GeneID" id="38784149"/>
<dbReference type="STRING" id="139825.A0A401GYF2"/>
<proteinExistence type="inferred from homology"/>
<name>A0A401GYF2_9APHY</name>
<comment type="caution">
    <text evidence="5">The sequence shown here is derived from an EMBL/GenBank/DDBJ whole genome shotgun (WGS) entry which is preliminary data.</text>
</comment>
<keyword evidence="3" id="KW-0732">Signal</keyword>
<dbReference type="EMBL" id="BFAD01000010">
    <property type="protein sequence ID" value="GBE87232.1"/>
    <property type="molecule type" value="Genomic_DNA"/>
</dbReference>
<dbReference type="SUPFAM" id="SSF56601">
    <property type="entry name" value="beta-lactamase/transpeptidase-like"/>
    <property type="match status" value="1"/>
</dbReference>
<evidence type="ECO:0000256" key="3">
    <source>
        <dbReference type="SAM" id="SignalP"/>
    </source>
</evidence>
<dbReference type="RefSeq" id="XP_027618145.1">
    <property type="nucleotide sequence ID" value="XM_027762344.1"/>
</dbReference>
<organism evidence="5 6">
    <name type="scientific">Sparassis crispa</name>
    <dbReference type="NCBI Taxonomy" id="139825"/>
    <lineage>
        <taxon>Eukaryota</taxon>
        <taxon>Fungi</taxon>
        <taxon>Dikarya</taxon>
        <taxon>Basidiomycota</taxon>
        <taxon>Agaricomycotina</taxon>
        <taxon>Agaricomycetes</taxon>
        <taxon>Polyporales</taxon>
        <taxon>Sparassidaceae</taxon>
        <taxon>Sparassis</taxon>
    </lineage>
</organism>
<feature type="domain" description="Beta-lactamase-related" evidence="4">
    <location>
        <begin position="53"/>
        <end position="396"/>
    </location>
</feature>
<protein>
    <submittedName>
        <fullName evidence="5">Beta-lactamase/transpeptidase-like protein</fullName>
    </submittedName>
</protein>
<evidence type="ECO:0000313" key="5">
    <source>
        <dbReference type="EMBL" id="GBE87232.1"/>
    </source>
</evidence>
<dbReference type="InParanoid" id="A0A401GYF2"/>
<evidence type="ECO:0000259" key="4">
    <source>
        <dbReference type="Pfam" id="PF00144"/>
    </source>
</evidence>
<evidence type="ECO:0000313" key="6">
    <source>
        <dbReference type="Proteomes" id="UP000287166"/>
    </source>
</evidence>
<accession>A0A401GYF2</accession>
<dbReference type="Gene3D" id="3.40.710.10">
    <property type="entry name" value="DD-peptidase/beta-lactamase superfamily"/>
    <property type="match status" value="1"/>
</dbReference>
<feature type="region of interest" description="Disordered" evidence="2">
    <location>
        <begin position="415"/>
        <end position="436"/>
    </location>
</feature>
<sequence>MPWLSIRVLTGTFLACATVIASLELSQNPLVAGVGYAGSGRRAITPEFSAYLEEVLINATIPGVAIGIVHRRGDKPDYELAAWGRKTEQSDGHDLTPDSLFGLASVSKAFLVSSLGVLMEDFAARRNVTALPRAMTRFDWDTKVSDLLPGEWALADTWASEKASLRDVLSHVSGLPRHDFSYGSGDGPGDVVRRLRYLRPVYELREQWSYNNQMFMLGAHIVTKYAGIPYTAFASNRIFAPLNMSTTTFWPQEAAPRLTQSWTNFGRRVPFWFPDEMVELNAGPGGVISSAEDMVKWVATLLNEGVDPVTNRTIVPLATFNAMTTAYAVSRGVSDVSIPELSIEGYGMGWFRESYEGHDILSHTGAIPGFSTQVAFLPADDLGIVILANADDKAVANAAIMYRIIEDVLGSSRVDRPVTSDVEPDTNTETEHRGGGKRDLTLALEDYAGTYGNLGYGAITLCAPDSDSHLCTSVLADFAPFEHFGNGSAPETRLYAAFPRVWATHLRLTRLRSEEFAIIATALFPRGYGQNKSAFETWEPATSEGRAVFMVEEEEGKQRVKGFSLIIHAEATEYRKRRGLSGVKDLEDAWFEKV</sequence>
<dbReference type="InterPro" id="IPR001466">
    <property type="entry name" value="Beta-lactam-related"/>
</dbReference>
<dbReference type="Pfam" id="PF00144">
    <property type="entry name" value="Beta-lactamase"/>
    <property type="match status" value="1"/>
</dbReference>
<evidence type="ECO:0000256" key="1">
    <source>
        <dbReference type="ARBA" id="ARBA00038215"/>
    </source>
</evidence>